<name>A0A6J4M293_9ACTN</name>
<feature type="region of interest" description="Disordered" evidence="1">
    <location>
        <begin position="1"/>
        <end position="53"/>
    </location>
</feature>
<reference evidence="2" key="1">
    <citation type="submission" date="2020-02" db="EMBL/GenBank/DDBJ databases">
        <authorList>
            <person name="Meier V. D."/>
        </authorList>
    </citation>
    <scope>NUCLEOTIDE SEQUENCE</scope>
    <source>
        <strain evidence="2">AVDCRST_MAG24</strain>
    </source>
</reference>
<dbReference type="EMBL" id="CADCUF010000238">
    <property type="protein sequence ID" value="CAA9347852.1"/>
    <property type="molecule type" value="Genomic_DNA"/>
</dbReference>
<feature type="compositionally biased region" description="Acidic residues" evidence="1">
    <location>
        <begin position="44"/>
        <end position="53"/>
    </location>
</feature>
<proteinExistence type="predicted"/>
<sequence length="53" mass="5241">MTTTPPQGPTSDDHGGDDAGSSTAPSTVPGAEIGISEGEGSSFEPEEDPEGHD</sequence>
<protein>
    <submittedName>
        <fullName evidence="2">Uncharacterized protein</fullName>
    </submittedName>
</protein>
<dbReference type="AlphaFoldDB" id="A0A6J4M293"/>
<gene>
    <name evidence="2" type="ORF">AVDCRST_MAG24-1628</name>
</gene>
<organism evidence="2">
    <name type="scientific">uncultured Nocardioidaceae bacterium</name>
    <dbReference type="NCBI Taxonomy" id="253824"/>
    <lineage>
        <taxon>Bacteria</taxon>
        <taxon>Bacillati</taxon>
        <taxon>Actinomycetota</taxon>
        <taxon>Actinomycetes</taxon>
        <taxon>Propionibacteriales</taxon>
        <taxon>Nocardioidaceae</taxon>
        <taxon>environmental samples</taxon>
    </lineage>
</organism>
<evidence type="ECO:0000313" key="2">
    <source>
        <dbReference type="EMBL" id="CAA9347852.1"/>
    </source>
</evidence>
<feature type="compositionally biased region" description="Low complexity" evidence="1">
    <location>
        <begin position="29"/>
        <end position="43"/>
    </location>
</feature>
<accession>A0A6J4M293</accession>
<evidence type="ECO:0000256" key="1">
    <source>
        <dbReference type="SAM" id="MobiDB-lite"/>
    </source>
</evidence>